<dbReference type="GO" id="GO:0016787">
    <property type="term" value="F:hydrolase activity"/>
    <property type="evidence" value="ECO:0007669"/>
    <property type="project" value="UniProtKB-KW"/>
</dbReference>
<dbReference type="InterPro" id="IPR000286">
    <property type="entry name" value="HDACs"/>
</dbReference>
<dbReference type="Pfam" id="PF00850">
    <property type="entry name" value="Hist_deacetyl"/>
    <property type="match status" value="1"/>
</dbReference>
<dbReference type="InParanoid" id="W2SDT8"/>
<dbReference type="InterPro" id="IPR023696">
    <property type="entry name" value="Ureohydrolase_dom_sf"/>
</dbReference>
<dbReference type="GO" id="GO:0040029">
    <property type="term" value="P:epigenetic regulation of gene expression"/>
    <property type="evidence" value="ECO:0007669"/>
    <property type="project" value="TreeGrafter"/>
</dbReference>
<comment type="cofactor">
    <cofactor evidence="1">
        <name>Zn(2+)</name>
        <dbReference type="ChEBI" id="CHEBI:29105"/>
    </cofactor>
</comment>
<dbReference type="InterPro" id="IPR023801">
    <property type="entry name" value="His_deacetylse_dom"/>
</dbReference>
<dbReference type="PRINTS" id="PR01270">
    <property type="entry name" value="HDASUPER"/>
</dbReference>
<evidence type="ECO:0000259" key="6">
    <source>
        <dbReference type="Pfam" id="PF00850"/>
    </source>
</evidence>
<dbReference type="InterPro" id="IPR037138">
    <property type="entry name" value="His_deacetylse_dom_sf"/>
</dbReference>
<keyword evidence="4" id="KW-0378">Hydrolase</keyword>
<keyword evidence="8" id="KW-1185">Reference proteome</keyword>
<evidence type="ECO:0000256" key="4">
    <source>
        <dbReference type="ARBA" id="ARBA00022801"/>
    </source>
</evidence>
<protein>
    <recommendedName>
        <fullName evidence="6">Histone deacetylase domain-containing protein</fullName>
    </recommendedName>
</protein>
<dbReference type="GO" id="GO:0004407">
    <property type="term" value="F:histone deacetylase activity"/>
    <property type="evidence" value="ECO:0007669"/>
    <property type="project" value="TreeGrafter"/>
</dbReference>
<reference evidence="7 8" key="1">
    <citation type="submission" date="2013-03" db="EMBL/GenBank/DDBJ databases">
        <title>The Genome Sequence of Phialophora europaea CBS 101466.</title>
        <authorList>
            <consortium name="The Broad Institute Genomics Platform"/>
            <person name="Cuomo C."/>
            <person name="de Hoog S."/>
            <person name="Gorbushina A."/>
            <person name="Walker B."/>
            <person name="Young S.K."/>
            <person name="Zeng Q."/>
            <person name="Gargeya S."/>
            <person name="Fitzgerald M."/>
            <person name="Haas B."/>
            <person name="Abouelleil A."/>
            <person name="Allen A.W."/>
            <person name="Alvarado L."/>
            <person name="Arachchi H.M."/>
            <person name="Berlin A.M."/>
            <person name="Chapman S.B."/>
            <person name="Gainer-Dewar J."/>
            <person name="Goldberg J."/>
            <person name="Griggs A."/>
            <person name="Gujja S."/>
            <person name="Hansen M."/>
            <person name="Howarth C."/>
            <person name="Imamovic A."/>
            <person name="Ireland A."/>
            <person name="Larimer J."/>
            <person name="McCowan C."/>
            <person name="Murphy C."/>
            <person name="Pearson M."/>
            <person name="Poon T.W."/>
            <person name="Priest M."/>
            <person name="Roberts A."/>
            <person name="Saif S."/>
            <person name="Shea T."/>
            <person name="Sisk P."/>
            <person name="Sykes S."/>
            <person name="Wortman J."/>
            <person name="Nusbaum C."/>
            <person name="Birren B."/>
        </authorList>
    </citation>
    <scope>NUCLEOTIDE SEQUENCE [LARGE SCALE GENOMIC DNA]</scope>
    <source>
        <strain evidence="7 8">CBS 101466</strain>
    </source>
</reference>
<feature type="domain" description="Histone deacetylase" evidence="6">
    <location>
        <begin position="27"/>
        <end position="374"/>
    </location>
</feature>
<keyword evidence="5" id="KW-0862">Zinc</keyword>
<evidence type="ECO:0000256" key="1">
    <source>
        <dbReference type="ARBA" id="ARBA00001947"/>
    </source>
</evidence>
<dbReference type="Proteomes" id="UP000030752">
    <property type="component" value="Unassembled WGS sequence"/>
</dbReference>
<evidence type="ECO:0000256" key="3">
    <source>
        <dbReference type="ARBA" id="ARBA00022723"/>
    </source>
</evidence>
<gene>
    <name evidence="7" type="ORF">HMPREF1541_00979</name>
</gene>
<evidence type="ECO:0000256" key="5">
    <source>
        <dbReference type="ARBA" id="ARBA00022833"/>
    </source>
</evidence>
<sequence>MLVLHDPDCLLHSTVEFIGAAAIPAHESPERLKSILATLEPSPLHDVHHLSYTNLPSSAKKALLTTITANHDTGYLQHLETVFSDWRDHDLVPADGSILPECWRFPTSIANYNVNPQPPRDIYARAGFYAFDMSSGIMKDTWASTIASANLAYQGVQTLFPPKYPTPVLQDETTAGPAPPPLNTLLTLCRPPGHHCDGARAGGYCYINNVAVAISTYRTTQQHPDTRVAVLDLDFHHGNGTQELYYADPSVLYVSIHGQDEFPYYTGAESEVGIGAGEGFNVNLPLPVDASVDAYLDKLALAVQRIREYKPAFVVVSLGFDTYETDPIGKFRIATEDYEGIARRAREALARDGVGECKSLVVLEGGYVVEKLGVNLLSWLKGWESPAEQET</sequence>
<comment type="similarity">
    <text evidence="2">Belongs to the histone deacetylase family.</text>
</comment>
<dbReference type="GO" id="GO:0046872">
    <property type="term" value="F:metal ion binding"/>
    <property type="evidence" value="ECO:0007669"/>
    <property type="project" value="UniProtKB-KW"/>
</dbReference>
<dbReference type="STRING" id="1220924.W2SDT8"/>
<keyword evidence="3" id="KW-0479">Metal-binding</keyword>
<evidence type="ECO:0000313" key="8">
    <source>
        <dbReference type="Proteomes" id="UP000030752"/>
    </source>
</evidence>
<dbReference type="HOGENOM" id="CLU_007727_8_3_1"/>
<dbReference type="SUPFAM" id="SSF52768">
    <property type="entry name" value="Arginase/deacetylase"/>
    <property type="match status" value="1"/>
</dbReference>
<dbReference type="VEuPathDB" id="FungiDB:HMPREF1541_00979"/>
<accession>W2SDT8</accession>
<dbReference type="Gene3D" id="3.40.800.20">
    <property type="entry name" value="Histone deacetylase domain"/>
    <property type="match status" value="1"/>
</dbReference>
<dbReference type="AlphaFoldDB" id="W2SDT8"/>
<organism evidence="7 8">
    <name type="scientific">Cyphellophora europaea (strain CBS 101466)</name>
    <name type="common">Phialophora europaea</name>
    <dbReference type="NCBI Taxonomy" id="1220924"/>
    <lineage>
        <taxon>Eukaryota</taxon>
        <taxon>Fungi</taxon>
        <taxon>Dikarya</taxon>
        <taxon>Ascomycota</taxon>
        <taxon>Pezizomycotina</taxon>
        <taxon>Eurotiomycetes</taxon>
        <taxon>Chaetothyriomycetidae</taxon>
        <taxon>Chaetothyriales</taxon>
        <taxon>Cyphellophoraceae</taxon>
        <taxon>Cyphellophora</taxon>
    </lineage>
</organism>
<evidence type="ECO:0000256" key="2">
    <source>
        <dbReference type="ARBA" id="ARBA00005947"/>
    </source>
</evidence>
<name>W2SDT8_CYPE1</name>
<dbReference type="RefSeq" id="XP_008711502.1">
    <property type="nucleotide sequence ID" value="XM_008713280.1"/>
</dbReference>
<proteinExistence type="inferred from homology"/>
<dbReference type="OrthoDB" id="5232919at2759"/>
<dbReference type="GeneID" id="19968318"/>
<dbReference type="PANTHER" id="PTHR10625">
    <property type="entry name" value="HISTONE DEACETYLASE HDAC1-RELATED"/>
    <property type="match status" value="1"/>
</dbReference>
<evidence type="ECO:0000313" key="7">
    <source>
        <dbReference type="EMBL" id="ETN46790.1"/>
    </source>
</evidence>
<dbReference type="eggNOG" id="KOG1343">
    <property type="taxonomic scope" value="Eukaryota"/>
</dbReference>
<dbReference type="EMBL" id="KB822711">
    <property type="protein sequence ID" value="ETN46790.1"/>
    <property type="molecule type" value="Genomic_DNA"/>
</dbReference>
<dbReference type="PANTHER" id="PTHR10625:SF17">
    <property type="entry name" value="HISTONE DEACETYLASE 8"/>
    <property type="match status" value="1"/>
</dbReference>